<protein>
    <recommendedName>
        <fullName evidence="5">CRAL-TRIO domain-containing protein</fullName>
    </recommendedName>
</protein>
<dbReference type="InterPro" id="IPR036598">
    <property type="entry name" value="GOLD_dom_sf"/>
</dbReference>
<keyword evidence="4" id="KW-1185">Reference proteome</keyword>
<evidence type="ECO:0000259" key="2">
    <source>
        <dbReference type="PROSITE" id="PS50866"/>
    </source>
</evidence>
<dbReference type="VEuPathDB" id="VectorBase:GAUT025024"/>
<dbReference type="SUPFAM" id="SSF52087">
    <property type="entry name" value="CRAL/TRIO domain"/>
    <property type="match status" value="1"/>
</dbReference>
<dbReference type="EnsemblMetazoa" id="GAUT025024-RA">
    <property type="protein sequence ID" value="GAUT025024-PA"/>
    <property type="gene ID" value="GAUT025024"/>
</dbReference>
<evidence type="ECO:0000313" key="3">
    <source>
        <dbReference type="EnsemblMetazoa" id="GAUT025024-PA"/>
    </source>
</evidence>
<proteinExistence type="predicted"/>
<dbReference type="PROSITE" id="PS50191">
    <property type="entry name" value="CRAL_TRIO"/>
    <property type="match status" value="1"/>
</dbReference>
<dbReference type="InterPro" id="IPR036865">
    <property type="entry name" value="CRAL-TRIO_dom_sf"/>
</dbReference>
<dbReference type="AlphaFoldDB" id="A0A1A9V3Z6"/>
<dbReference type="SUPFAM" id="SSF101576">
    <property type="entry name" value="Supernatant protein factor (SPF), C-terminal domain"/>
    <property type="match status" value="1"/>
</dbReference>
<evidence type="ECO:0008006" key="5">
    <source>
        <dbReference type="Google" id="ProtNLM"/>
    </source>
</evidence>
<dbReference type="STRING" id="7395.A0A1A9V3Z6"/>
<dbReference type="SMART" id="SM01100">
    <property type="entry name" value="CRAL_TRIO_N"/>
    <property type="match status" value="1"/>
</dbReference>
<name>A0A1A9V3Z6_GLOAU</name>
<dbReference type="InterPro" id="IPR009038">
    <property type="entry name" value="GOLD_dom"/>
</dbReference>
<dbReference type="InterPro" id="IPR001251">
    <property type="entry name" value="CRAL-TRIO_dom"/>
</dbReference>
<dbReference type="SMART" id="SM00516">
    <property type="entry name" value="SEC14"/>
    <property type="match status" value="1"/>
</dbReference>
<evidence type="ECO:0000313" key="4">
    <source>
        <dbReference type="Proteomes" id="UP000078200"/>
    </source>
</evidence>
<dbReference type="PROSITE" id="PS50866">
    <property type="entry name" value="GOLD"/>
    <property type="match status" value="1"/>
</dbReference>
<sequence>MSSDWSELTEEQKQKLQQFRSQVKDALREADDDYFLLRWLNARKWNIGAAERMLRANLKTRAMWNVDTLETWNVPKALQEYVPAGMVGFDKEGSPVIVCPFYNLDIYGVLHCVTRFDFMRYVVLLLERYMKAGYEQSKIHGLRARQLVVLFDMKDFTIRAYTWRPAAELILFLVKQYEKNYPEILKMCYIINAPKVFSVAFNVVKKFLDEYTISKINVYKYGCDSWKEDMFKHVDPDIIPKRMGGNCTENGDDKCPSKVVWGGKIPQELYVEQRDEIDGNKEFTEAVVANGNKLKLEFKVDAKNSNAKPPVLSWNFRTIDYGIRFGIYSTDTTTGERHSEIDLGNVQSNEMDEVGFIATRPNTKYTVVFDNTNSYLRSKKLRYWVSLISELDDNDIDIVSQDIQGEVVVVNETKT</sequence>
<organism evidence="3 4">
    <name type="scientific">Glossina austeni</name>
    <name type="common">Savannah tsetse fly</name>
    <dbReference type="NCBI Taxonomy" id="7395"/>
    <lineage>
        <taxon>Eukaryota</taxon>
        <taxon>Metazoa</taxon>
        <taxon>Ecdysozoa</taxon>
        <taxon>Arthropoda</taxon>
        <taxon>Hexapoda</taxon>
        <taxon>Insecta</taxon>
        <taxon>Pterygota</taxon>
        <taxon>Neoptera</taxon>
        <taxon>Endopterygota</taxon>
        <taxon>Diptera</taxon>
        <taxon>Brachycera</taxon>
        <taxon>Muscomorpha</taxon>
        <taxon>Hippoboscoidea</taxon>
        <taxon>Glossinidae</taxon>
        <taxon>Glossina</taxon>
    </lineage>
</organism>
<dbReference type="PANTHER" id="PTHR23324:SF83">
    <property type="entry name" value="SEC14-LIKE PROTEIN 2"/>
    <property type="match status" value="1"/>
</dbReference>
<dbReference type="PRINTS" id="PR00180">
    <property type="entry name" value="CRETINALDHBP"/>
</dbReference>
<dbReference type="Gene3D" id="3.40.525.10">
    <property type="entry name" value="CRAL-TRIO lipid binding domain"/>
    <property type="match status" value="1"/>
</dbReference>
<dbReference type="Gene3D" id="2.60.120.680">
    <property type="entry name" value="GOLD domain"/>
    <property type="match status" value="1"/>
</dbReference>
<dbReference type="Proteomes" id="UP000078200">
    <property type="component" value="Unassembled WGS sequence"/>
</dbReference>
<dbReference type="CDD" id="cd00170">
    <property type="entry name" value="SEC14"/>
    <property type="match status" value="1"/>
</dbReference>
<dbReference type="GO" id="GO:0005737">
    <property type="term" value="C:cytoplasm"/>
    <property type="evidence" value="ECO:0007669"/>
    <property type="project" value="TreeGrafter"/>
</dbReference>
<dbReference type="PANTHER" id="PTHR23324">
    <property type="entry name" value="SEC14 RELATED PROTEIN"/>
    <property type="match status" value="1"/>
</dbReference>
<dbReference type="InterPro" id="IPR036273">
    <property type="entry name" value="CRAL/TRIO_N_dom_sf"/>
</dbReference>
<feature type="domain" description="GOLD" evidence="2">
    <location>
        <begin position="280"/>
        <end position="387"/>
    </location>
</feature>
<dbReference type="InterPro" id="IPR051064">
    <property type="entry name" value="SEC14/CRAL-TRIO_domain"/>
</dbReference>
<dbReference type="Pfam" id="PF00650">
    <property type="entry name" value="CRAL_TRIO"/>
    <property type="match status" value="1"/>
</dbReference>
<dbReference type="SUPFAM" id="SSF46938">
    <property type="entry name" value="CRAL/TRIO N-terminal domain"/>
    <property type="match status" value="1"/>
</dbReference>
<reference evidence="3" key="1">
    <citation type="submission" date="2020-05" db="UniProtKB">
        <authorList>
            <consortium name="EnsemblMetazoa"/>
        </authorList>
    </citation>
    <scope>IDENTIFICATION</scope>
    <source>
        <strain evidence="3">TTRI</strain>
    </source>
</reference>
<accession>A0A1A9V3Z6</accession>
<dbReference type="Pfam" id="PF03765">
    <property type="entry name" value="CRAL_TRIO_N"/>
    <property type="match status" value="1"/>
</dbReference>
<dbReference type="InterPro" id="IPR011074">
    <property type="entry name" value="CRAL/TRIO_N_dom"/>
</dbReference>
<feature type="domain" description="CRAL-TRIO" evidence="1">
    <location>
        <begin position="74"/>
        <end position="251"/>
    </location>
</feature>
<evidence type="ECO:0000259" key="1">
    <source>
        <dbReference type="PROSITE" id="PS50191"/>
    </source>
</evidence>